<dbReference type="NCBIfam" id="NF004679">
    <property type="entry name" value="PRK06019.1-5"/>
    <property type="match status" value="1"/>
</dbReference>
<evidence type="ECO:0000313" key="10">
    <source>
        <dbReference type="Proteomes" id="UP000323142"/>
    </source>
</evidence>
<dbReference type="FunFam" id="3.40.50.20:FF:000016">
    <property type="entry name" value="N5-carboxyaminoimidazole ribonucleotide synthase"/>
    <property type="match status" value="1"/>
</dbReference>
<dbReference type="Pfam" id="PF22660">
    <property type="entry name" value="RS_preATP-grasp-like"/>
    <property type="match status" value="1"/>
</dbReference>
<dbReference type="PROSITE" id="PS00065">
    <property type="entry name" value="D_2_HYDROXYACID_DH_1"/>
    <property type="match status" value="1"/>
</dbReference>
<dbReference type="AlphaFoldDB" id="A0A5B2VAC1"/>
<keyword evidence="3 5" id="KW-0658">Purine biosynthesis</keyword>
<feature type="binding site" evidence="5">
    <location>
        <position position="355"/>
    </location>
    <ligand>
        <name>ATP</name>
        <dbReference type="ChEBI" id="CHEBI:30616"/>
    </ligand>
</feature>
<keyword evidence="2 5" id="KW-0547">Nucleotide-binding</keyword>
<reference evidence="9 10" key="2">
    <citation type="submission" date="2019-09" db="EMBL/GenBank/DDBJ databases">
        <authorList>
            <person name="Jin C."/>
        </authorList>
    </citation>
    <scope>NUCLEOTIDE SEQUENCE [LARGE SCALE GENOMIC DNA]</scope>
    <source>
        <strain evidence="9 10">BN140002</strain>
    </source>
</reference>
<dbReference type="Pfam" id="PF02222">
    <property type="entry name" value="ATP-grasp"/>
    <property type="match status" value="1"/>
</dbReference>
<dbReference type="NCBIfam" id="TIGR01161">
    <property type="entry name" value="purK"/>
    <property type="match status" value="1"/>
</dbReference>
<evidence type="ECO:0000256" key="3">
    <source>
        <dbReference type="ARBA" id="ARBA00022755"/>
    </source>
</evidence>
<comment type="similarity">
    <text evidence="5 6">Belongs to the PurK/PurT family.</text>
</comment>
<dbReference type="GO" id="GO:0005829">
    <property type="term" value="C:cytosol"/>
    <property type="evidence" value="ECO:0007669"/>
    <property type="project" value="TreeGrafter"/>
</dbReference>
<evidence type="ECO:0000256" key="1">
    <source>
        <dbReference type="ARBA" id="ARBA00022598"/>
    </source>
</evidence>
<dbReference type="PROSITE" id="PS50975">
    <property type="entry name" value="ATP_GRASP"/>
    <property type="match status" value="1"/>
</dbReference>
<gene>
    <name evidence="5 6" type="primary">purK</name>
    <name evidence="9" type="ORF">F0L46_16995</name>
</gene>
<keyword evidence="1 5" id="KW-0436">Ligase</keyword>
<dbReference type="UniPathway" id="UPA00074">
    <property type="reaction ID" value="UER00942"/>
</dbReference>
<organism evidence="9 10">
    <name type="scientific">Salinarimonas soli</name>
    <dbReference type="NCBI Taxonomy" id="1638099"/>
    <lineage>
        <taxon>Bacteria</taxon>
        <taxon>Pseudomonadati</taxon>
        <taxon>Pseudomonadota</taxon>
        <taxon>Alphaproteobacteria</taxon>
        <taxon>Hyphomicrobiales</taxon>
        <taxon>Salinarimonadaceae</taxon>
        <taxon>Salinarimonas</taxon>
    </lineage>
</organism>
<dbReference type="GO" id="GO:0016616">
    <property type="term" value="F:oxidoreductase activity, acting on the CH-OH group of donors, NAD or NADP as acceptor"/>
    <property type="evidence" value="ECO:0007669"/>
    <property type="project" value="UniProtKB-ARBA"/>
</dbReference>
<dbReference type="InterPro" id="IPR040686">
    <property type="entry name" value="PurK_C"/>
</dbReference>
<dbReference type="Gene3D" id="3.30.1490.20">
    <property type="entry name" value="ATP-grasp fold, A domain"/>
    <property type="match status" value="1"/>
</dbReference>
<dbReference type="Gene3D" id="3.40.50.20">
    <property type="match status" value="1"/>
</dbReference>
<evidence type="ECO:0000256" key="6">
    <source>
        <dbReference type="RuleBase" id="RU361200"/>
    </source>
</evidence>
<dbReference type="GO" id="GO:0046872">
    <property type="term" value="F:metal ion binding"/>
    <property type="evidence" value="ECO:0007669"/>
    <property type="project" value="InterPro"/>
</dbReference>
<dbReference type="HAMAP" id="MF_01928">
    <property type="entry name" value="PurK"/>
    <property type="match status" value="1"/>
</dbReference>
<comment type="function">
    <text evidence="5">Catalyzes the ATP-dependent conversion of 5-aminoimidazole ribonucleotide (AIR) and HCO(3)(-) to N5-carboxyaminoimidazole ribonucleotide (N5-CAIR).</text>
</comment>
<dbReference type="InterPro" id="IPR016185">
    <property type="entry name" value="PreATP-grasp_dom_sf"/>
</dbReference>
<feature type="domain" description="ATP-grasp" evidence="8">
    <location>
        <begin position="276"/>
        <end position="465"/>
    </location>
</feature>
<dbReference type="GO" id="GO:0006189">
    <property type="term" value="P:'de novo' IMP biosynthetic process"/>
    <property type="evidence" value="ECO:0007669"/>
    <property type="project" value="UniProtKB-UniRule"/>
</dbReference>
<comment type="function">
    <text evidence="6">Catalyzes the ATP-dependent conversion of 5-aminoimidazole ribonucleotide (AIR) and HCO(3)- to N5-carboxyaminoimidazole ribonucleotide (N5-CAIR).</text>
</comment>
<feature type="binding site" evidence="5">
    <location>
        <begin position="347"/>
        <end position="350"/>
    </location>
    <ligand>
        <name>ATP</name>
        <dbReference type="ChEBI" id="CHEBI:30616"/>
    </ligand>
</feature>
<evidence type="ECO:0000256" key="2">
    <source>
        <dbReference type="ARBA" id="ARBA00022741"/>
    </source>
</evidence>
<dbReference type="SUPFAM" id="SSF52440">
    <property type="entry name" value="PreATP-grasp domain"/>
    <property type="match status" value="1"/>
</dbReference>
<evidence type="ECO:0000256" key="5">
    <source>
        <dbReference type="HAMAP-Rule" id="MF_01928"/>
    </source>
</evidence>
<dbReference type="PANTHER" id="PTHR11609:SF5">
    <property type="entry name" value="PHOSPHORIBOSYLAMINOIMIDAZOLE CARBOXYLASE"/>
    <property type="match status" value="1"/>
</dbReference>
<sequence length="526" mass="55807">MIDDGSDDTRGDHHGQPVRLGHHAPRGHDPRRPRRGLRRPHRLGPSHPRPSRGLRQGRPGRRVQGGDRGRGRGRAPAGDGGRDDAAARLRSPGPVARPLGPGLAPLDRPDARRHPRGHARHRARRCRQRRASRRRGARPHRRGPRGAPRRLAGAPDGRGGRAPVRGCPVIRPGQTLGILGGGQLGRMLALAAARLGLKVHIYTPDADSPAAVVAGACTLAPYDDEAALAGFARAVDVVTFEFESIPARAAETVAAVAKLRPSALALATTQDRLAEKDFLNGLGLPTAPYRAVDGLADLEAALADLGRPAVLKTRRFGYDGKGQAMIRPGTDPTDALAAIASAPAILEGFVPFAREVSVVAARGVDGAFAAYDPCHNEHRDHILGVTRVPAGLSPATAEAALAMARAIADALDYVGVLAVEMFLVEEAGGERLVVNEIAPRVHNSGHWTVEGARTSQFEQHVRAVCGWPLGSTERLGRVEMTNLIGADIEAWAGILADPHAALHLYGKAEARPGRKMGHVTRVFPEG</sequence>
<comment type="subunit">
    <text evidence="5 6">Homodimer.</text>
</comment>
<evidence type="ECO:0000256" key="4">
    <source>
        <dbReference type="ARBA" id="ARBA00022840"/>
    </source>
</evidence>
<dbReference type="GO" id="GO:0004638">
    <property type="term" value="F:phosphoribosylaminoimidazole carboxylase activity"/>
    <property type="evidence" value="ECO:0007669"/>
    <property type="project" value="InterPro"/>
</dbReference>
<dbReference type="Pfam" id="PF17769">
    <property type="entry name" value="PurK_C"/>
    <property type="match status" value="1"/>
</dbReference>
<evidence type="ECO:0000256" key="7">
    <source>
        <dbReference type="SAM" id="MobiDB-lite"/>
    </source>
</evidence>
<reference evidence="9 10" key="1">
    <citation type="submission" date="2019-09" db="EMBL/GenBank/DDBJ databases">
        <title>Salinarimonas rosea gen. nov., sp. nov., a new member of the a-2 subgroup of the Proteobacteria.</title>
        <authorList>
            <person name="Liu J."/>
        </authorList>
    </citation>
    <scope>NUCLEOTIDE SEQUENCE [LARGE SCALE GENOMIC DNA]</scope>
    <source>
        <strain evidence="9 10">BN140002</strain>
    </source>
</reference>
<dbReference type="InterPro" id="IPR003135">
    <property type="entry name" value="ATP-grasp_carboxylate-amine"/>
</dbReference>
<comment type="pathway">
    <text evidence="5 6">Purine metabolism; IMP biosynthesis via de novo pathway; 5-amino-1-(5-phospho-D-ribosyl)imidazole-4-carboxylate from 5-amino-1-(5-phospho-D-ribosyl)imidazole (N5-CAIR route): step 1/2.</text>
</comment>
<evidence type="ECO:0000313" key="9">
    <source>
        <dbReference type="EMBL" id="KAA2235961.1"/>
    </source>
</evidence>
<feature type="binding site" evidence="5">
    <location>
        <position position="272"/>
    </location>
    <ligand>
        <name>ATP</name>
        <dbReference type="ChEBI" id="CHEBI:30616"/>
    </ligand>
</feature>
<dbReference type="NCBIfam" id="NF004676">
    <property type="entry name" value="PRK06019.1-2"/>
    <property type="match status" value="1"/>
</dbReference>
<feature type="binding site" evidence="5">
    <location>
        <position position="378"/>
    </location>
    <ligand>
        <name>ATP</name>
        <dbReference type="ChEBI" id="CHEBI:30616"/>
    </ligand>
</feature>
<dbReference type="InterPro" id="IPR011761">
    <property type="entry name" value="ATP-grasp"/>
</dbReference>
<dbReference type="GO" id="GO:0034028">
    <property type="term" value="F:5-(carboxyamino)imidazole ribonucleotide synthase activity"/>
    <property type="evidence" value="ECO:0007669"/>
    <property type="project" value="UniProtKB-UniRule"/>
</dbReference>
<dbReference type="FunFam" id="3.30.470.20:FF:000029">
    <property type="entry name" value="N5-carboxyaminoimidazole ribonucleotide synthase"/>
    <property type="match status" value="1"/>
</dbReference>
<feature type="compositionally biased region" description="Low complexity" evidence="7">
    <location>
        <begin position="149"/>
        <end position="166"/>
    </location>
</feature>
<evidence type="ECO:0000259" key="8">
    <source>
        <dbReference type="PROSITE" id="PS50975"/>
    </source>
</evidence>
<dbReference type="EMBL" id="VUOA01000030">
    <property type="protein sequence ID" value="KAA2235961.1"/>
    <property type="molecule type" value="Genomic_DNA"/>
</dbReference>
<dbReference type="InterPro" id="IPR013815">
    <property type="entry name" value="ATP_grasp_subdomain_1"/>
</dbReference>
<keyword evidence="10" id="KW-1185">Reference proteome</keyword>
<feature type="compositionally biased region" description="Basic residues" evidence="7">
    <location>
        <begin position="20"/>
        <end position="52"/>
    </location>
</feature>
<dbReference type="InterPro" id="IPR011054">
    <property type="entry name" value="Rudment_hybrid_motif"/>
</dbReference>
<dbReference type="OrthoDB" id="9804625at2"/>
<dbReference type="SUPFAM" id="SSF51246">
    <property type="entry name" value="Rudiment single hybrid motif"/>
    <property type="match status" value="1"/>
</dbReference>
<dbReference type="InterPro" id="IPR029752">
    <property type="entry name" value="D-isomer_DH_CS1"/>
</dbReference>
<feature type="binding site" evidence="5">
    <location>
        <begin position="435"/>
        <end position="436"/>
    </location>
    <ligand>
        <name>ATP</name>
        <dbReference type="ChEBI" id="CHEBI:30616"/>
    </ligand>
</feature>
<keyword evidence="4 5" id="KW-0067">ATP-binding</keyword>
<dbReference type="PANTHER" id="PTHR11609">
    <property type="entry name" value="PURINE BIOSYNTHESIS PROTEIN 6/7, PUR6/7"/>
    <property type="match status" value="1"/>
</dbReference>
<proteinExistence type="inferred from homology"/>
<feature type="region of interest" description="Disordered" evidence="7">
    <location>
        <begin position="1"/>
        <end position="167"/>
    </location>
</feature>
<name>A0A5B2VAC1_9HYPH</name>
<dbReference type="FunFam" id="3.30.1490.20:FF:000015">
    <property type="entry name" value="N5-carboxyaminoimidazole ribonucleotide synthase"/>
    <property type="match status" value="1"/>
</dbReference>
<comment type="catalytic activity">
    <reaction evidence="5 6">
        <text>5-amino-1-(5-phospho-beta-D-ribosyl)imidazole + hydrogencarbonate + ATP = 5-carboxyamino-1-(5-phospho-D-ribosyl)imidazole + ADP + phosphate + 2 H(+)</text>
        <dbReference type="Rhea" id="RHEA:19317"/>
        <dbReference type="ChEBI" id="CHEBI:15378"/>
        <dbReference type="ChEBI" id="CHEBI:17544"/>
        <dbReference type="ChEBI" id="CHEBI:30616"/>
        <dbReference type="ChEBI" id="CHEBI:43474"/>
        <dbReference type="ChEBI" id="CHEBI:58730"/>
        <dbReference type="ChEBI" id="CHEBI:137981"/>
        <dbReference type="ChEBI" id="CHEBI:456216"/>
        <dbReference type="EC" id="6.3.4.18"/>
    </reaction>
</comment>
<protein>
    <recommendedName>
        <fullName evidence="5 6">N5-carboxyaminoimidazole ribonucleotide synthase</fullName>
        <shortName evidence="5 6">N5-CAIR synthase</shortName>
        <ecNumber evidence="5 6">6.3.4.18</ecNumber>
    </recommendedName>
    <alternativeName>
        <fullName evidence="5 6">5-(carboxyamino)imidazole ribonucleotide synthetase</fullName>
    </alternativeName>
</protein>
<accession>A0A5B2VAC1</accession>
<dbReference type="Gene3D" id="3.30.470.20">
    <property type="entry name" value="ATP-grasp fold, B domain"/>
    <property type="match status" value="1"/>
</dbReference>
<comment type="caution">
    <text evidence="9">The sequence shown here is derived from an EMBL/GenBank/DDBJ whole genome shotgun (WGS) entry which is preliminary data.</text>
</comment>
<dbReference type="SUPFAM" id="SSF56059">
    <property type="entry name" value="Glutathione synthetase ATP-binding domain-like"/>
    <property type="match status" value="1"/>
</dbReference>
<dbReference type="InterPro" id="IPR005875">
    <property type="entry name" value="PurK"/>
</dbReference>
<dbReference type="GO" id="GO:0005524">
    <property type="term" value="F:ATP binding"/>
    <property type="evidence" value="ECO:0007669"/>
    <property type="project" value="UniProtKB-UniRule"/>
</dbReference>
<dbReference type="InterPro" id="IPR054350">
    <property type="entry name" value="PurT/PurK_preATP-grasp"/>
</dbReference>
<feature type="binding site" evidence="5">
    <location>
        <begin position="317"/>
        <end position="323"/>
    </location>
    <ligand>
        <name>ATP</name>
        <dbReference type="ChEBI" id="CHEBI:30616"/>
    </ligand>
</feature>
<feature type="binding site" evidence="5">
    <location>
        <position position="312"/>
    </location>
    <ligand>
        <name>ATP</name>
        <dbReference type="ChEBI" id="CHEBI:30616"/>
    </ligand>
</feature>
<dbReference type="Proteomes" id="UP000323142">
    <property type="component" value="Unassembled WGS sequence"/>
</dbReference>
<feature type="compositionally biased region" description="Basic residues" evidence="7">
    <location>
        <begin position="113"/>
        <end position="148"/>
    </location>
</feature>
<dbReference type="EC" id="6.3.4.18" evidence="5 6"/>